<dbReference type="PANTHER" id="PTHR11361">
    <property type="entry name" value="DNA MISMATCH REPAIR PROTEIN MUTS FAMILY MEMBER"/>
    <property type="match status" value="1"/>
</dbReference>
<organism evidence="6 7">
    <name type="scientific">candidate division KSB3 bacterium</name>
    <dbReference type="NCBI Taxonomy" id="2044937"/>
    <lineage>
        <taxon>Bacteria</taxon>
        <taxon>candidate division KSB3</taxon>
    </lineage>
</organism>
<dbReference type="SUPFAM" id="SSF52540">
    <property type="entry name" value="P-loop containing nucleoside triphosphate hydrolases"/>
    <property type="match status" value="1"/>
</dbReference>
<reference evidence="6 7" key="1">
    <citation type="submission" date="2017-10" db="EMBL/GenBank/DDBJ databases">
        <title>Novel microbial diversity and functional potential in the marine mammal oral microbiome.</title>
        <authorList>
            <person name="Dudek N.K."/>
            <person name="Sun C.L."/>
            <person name="Burstein D."/>
            <person name="Kantor R.S."/>
            <person name="Aliaga Goltsman D.S."/>
            <person name="Bik E.M."/>
            <person name="Thomas B.C."/>
            <person name="Banfield J.F."/>
            <person name="Relman D.A."/>
        </authorList>
    </citation>
    <scope>NUCLEOTIDE SEQUENCE [LARGE SCALE GENOMIC DNA]</scope>
    <source>
        <strain evidence="6">DOLJORAL78_47_16</strain>
    </source>
</reference>
<dbReference type="GO" id="GO:0140664">
    <property type="term" value="F:ATP-dependent DNA damage sensor activity"/>
    <property type="evidence" value="ECO:0007669"/>
    <property type="project" value="InterPro"/>
</dbReference>
<dbReference type="SUPFAM" id="SSF48334">
    <property type="entry name" value="DNA repair protein MutS, domain III"/>
    <property type="match status" value="1"/>
</dbReference>
<dbReference type="GO" id="GO:0005524">
    <property type="term" value="F:ATP binding"/>
    <property type="evidence" value="ECO:0007669"/>
    <property type="project" value="UniProtKB-KW"/>
</dbReference>
<evidence type="ECO:0000259" key="5">
    <source>
        <dbReference type="SMART" id="SM00534"/>
    </source>
</evidence>
<evidence type="ECO:0000256" key="1">
    <source>
        <dbReference type="ARBA" id="ARBA00022741"/>
    </source>
</evidence>
<keyword evidence="4" id="KW-1133">Transmembrane helix</keyword>
<evidence type="ECO:0000256" key="2">
    <source>
        <dbReference type="ARBA" id="ARBA00022840"/>
    </source>
</evidence>
<proteinExistence type="predicted"/>
<sequence>MTTQQRQYALERHIRRIQRSIHCLEEKRDHYSRYRPYLFFAGVGLTYWLGWLSVIMAAVLMATEVLYTNRIKKTLHRHRLWLEIKSVQLARLNLDWEHIPEPPHQPLDEQHPFEVDLDITGLRSLHHLLDTAVSREGSERLRNWLLQTPPDRKQIETRRTIIQEIISLSRFRDKLLLNFRLVSKEQLDGSKLLSWLQAQRPSDALQRVLPVAGSLAIINIILFLSFIFGKLPAYWLLSLALYLVIYFYHLPRIARYFDAAMTLYNELEKFRTILQYLETYPYKKDSSLQKLCAPFCRKDALPSVLITQVSWLMAAVGLRMNPMLGFLLNLVIPWDIVFAALTVRCQTRCARQFPQWVEVWSELEALISLANFAYLQPEYIFPDIVTDREREAGPLLQAHELGHPLLPAAQKVCNDYTINRIGDITLLTGSNMAGKSTFLKTVGINMCVAYAGGPVNATLFRTSLFRVYSCIQIHDSVNDGYSFFYAEVRRLKDILDALHQQNSYPVFFLIDEIFKGTNSRERLIGSRAYIHHLSTQSGTGLIATHDLELAQLSEHISGLRNAHFRDSVADGKMSFDYLLHRGPCPTTNALKIMKMEGLPVEISDRQSKTHTCEHP</sequence>
<keyword evidence="3" id="KW-0238">DNA-binding</keyword>
<evidence type="ECO:0000313" key="6">
    <source>
        <dbReference type="EMBL" id="PIE32535.1"/>
    </source>
</evidence>
<dbReference type="Proteomes" id="UP000230821">
    <property type="component" value="Unassembled WGS sequence"/>
</dbReference>
<keyword evidence="4" id="KW-0812">Transmembrane</keyword>
<dbReference type="InterPro" id="IPR045076">
    <property type="entry name" value="MutS"/>
</dbReference>
<keyword evidence="4" id="KW-0472">Membrane</keyword>
<dbReference type="PANTHER" id="PTHR11361:SF99">
    <property type="entry name" value="DNA MISMATCH REPAIR PROTEIN"/>
    <property type="match status" value="1"/>
</dbReference>
<dbReference type="GO" id="GO:0005829">
    <property type="term" value="C:cytosol"/>
    <property type="evidence" value="ECO:0007669"/>
    <property type="project" value="TreeGrafter"/>
</dbReference>
<dbReference type="Gene3D" id="3.40.50.300">
    <property type="entry name" value="P-loop containing nucleotide triphosphate hydrolases"/>
    <property type="match status" value="1"/>
</dbReference>
<evidence type="ECO:0000256" key="3">
    <source>
        <dbReference type="ARBA" id="ARBA00023125"/>
    </source>
</evidence>
<dbReference type="EMBL" id="PDSK01000112">
    <property type="protein sequence ID" value="PIE32535.1"/>
    <property type="molecule type" value="Genomic_DNA"/>
</dbReference>
<keyword evidence="2" id="KW-0067">ATP-binding</keyword>
<name>A0A2G6KA66_9BACT</name>
<dbReference type="InterPro" id="IPR036187">
    <property type="entry name" value="DNA_mismatch_repair_MutS_sf"/>
</dbReference>
<gene>
    <name evidence="6" type="ORF">CSA56_15135</name>
</gene>
<dbReference type="Pfam" id="PF00488">
    <property type="entry name" value="MutS_V"/>
    <property type="match status" value="1"/>
</dbReference>
<dbReference type="InterPro" id="IPR027417">
    <property type="entry name" value="P-loop_NTPase"/>
</dbReference>
<feature type="transmembrane region" description="Helical" evidence="4">
    <location>
        <begin position="37"/>
        <end position="67"/>
    </location>
</feature>
<comment type="caution">
    <text evidence="6">The sequence shown here is derived from an EMBL/GenBank/DDBJ whole genome shotgun (WGS) entry which is preliminary data.</text>
</comment>
<dbReference type="InterPro" id="IPR000432">
    <property type="entry name" value="DNA_mismatch_repair_MutS_C"/>
</dbReference>
<evidence type="ECO:0000256" key="4">
    <source>
        <dbReference type="SAM" id="Phobius"/>
    </source>
</evidence>
<dbReference type="Gene3D" id="1.10.1420.10">
    <property type="match status" value="1"/>
</dbReference>
<dbReference type="SMART" id="SM00534">
    <property type="entry name" value="MUTSac"/>
    <property type="match status" value="1"/>
</dbReference>
<dbReference type="GO" id="GO:0030983">
    <property type="term" value="F:mismatched DNA binding"/>
    <property type="evidence" value="ECO:0007669"/>
    <property type="project" value="InterPro"/>
</dbReference>
<dbReference type="GO" id="GO:0006298">
    <property type="term" value="P:mismatch repair"/>
    <property type="evidence" value="ECO:0007669"/>
    <property type="project" value="InterPro"/>
</dbReference>
<feature type="transmembrane region" description="Helical" evidence="4">
    <location>
        <begin position="234"/>
        <end position="251"/>
    </location>
</feature>
<evidence type="ECO:0000313" key="7">
    <source>
        <dbReference type="Proteomes" id="UP000230821"/>
    </source>
</evidence>
<feature type="domain" description="DNA mismatch repair proteins mutS family" evidence="5">
    <location>
        <begin position="422"/>
        <end position="611"/>
    </location>
</feature>
<keyword evidence="1" id="KW-0547">Nucleotide-binding</keyword>
<feature type="transmembrane region" description="Helical" evidence="4">
    <location>
        <begin position="208"/>
        <end position="228"/>
    </location>
</feature>
<protein>
    <recommendedName>
        <fullName evidence="5">DNA mismatch repair proteins mutS family domain-containing protein</fullName>
    </recommendedName>
</protein>
<accession>A0A2G6KA66</accession>
<dbReference type="AlphaFoldDB" id="A0A2G6KA66"/>
<feature type="transmembrane region" description="Helical" evidence="4">
    <location>
        <begin position="324"/>
        <end position="343"/>
    </location>
</feature>